<feature type="domain" description="Tyrosine specific protein phosphatases" evidence="3">
    <location>
        <begin position="215"/>
        <end position="274"/>
    </location>
</feature>
<dbReference type="OMA" id="PFVEREP"/>
<dbReference type="RefSeq" id="XP_006694223.1">
    <property type="nucleotide sequence ID" value="XM_006694160.1"/>
</dbReference>
<dbReference type="GO" id="GO:0005737">
    <property type="term" value="C:cytoplasm"/>
    <property type="evidence" value="ECO:0007669"/>
    <property type="project" value="TreeGrafter"/>
</dbReference>
<dbReference type="STRING" id="759272.G0S893"/>
<dbReference type="InterPro" id="IPR020422">
    <property type="entry name" value="TYR_PHOSPHATASE_DUAL_dom"/>
</dbReference>
<dbReference type="SMART" id="SM00195">
    <property type="entry name" value="DSPc"/>
    <property type="match status" value="1"/>
</dbReference>
<dbReference type="PANTHER" id="PTHR46588">
    <property type="entry name" value="SERINE/THREONINE/TYROSINE-INTERACTING PROTEIN"/>
    <property type="match status" value="1"/>
</dbReference>
<dbReference type="OrthoDB" id="10252009at2759"/>
<dbReference type="AlphaFoldDB" id="G0S893"/>
<feature type="region of interest" description="Disordered" evidence="2">
    <location>
        <begin position="323"/>
        <end position="342"/>
    </location>
</feature>
<dbReference type="InterPro" id="IPR000387">
    <property type="entry name" value="Tyr_Pase_dom"/>
</dbReference>
<dbReference type="InterPro" id="IPR000340">
    <property type="entry name" value="Dual-sp_phosphatase_cat-dom"/>
</dbReference>
<dbReference type="GO" id="GO:1990444">
    <property type="term" value="F:F-box domain binding"/>
    <property type="evidence" value="ECO:0007669"/>
    <property type="project" value="TreeGrafter"/>
</dbReference>
<dbReference type="eggNOG" id="KOG1716">
    <property type="taxonomic scope" value="Eukaryota"/>
</dbReference>
<dbReference type="Gene3D" id="3.90.190.10">
    <property type="entry name" value="Protein tyrosine phosphatase superfamily"/>
    <property type="match status" value="1"/>
</dbReference>
<dbReference type="PROSITE" id="PS50056">
    <property type="entry name" value="TYR_PHOSPHATASE_2"/>
    <property type="match status" value="1"/>
</dbReference>
<feature type="compositionally biased region" description="Polar residues" evidence="2">
    <location>
        <begin position="68"/>
        <end position="79"/>
    </location>
</feature>
<feature type="compositionally biased region" description="Low complexity" evidence="2">
    <location>
        <begin position="323"/>
        <end position="341"/>
    </location>
</feature>
<proteinExistence type="inferred from homology"/>
<dbReference type="GeneID" id="18257839"/>
<evidence type="ECO:0000313" key="4">
    <source>
        <dbReference type="EMBL" id="EGS21927.1"/>
    </source>
</evidence>
<feature type="compositionally biased region" description="Low complexity" evidence="2">
    <location>
        <begin position="49"/>
        <end position="67"/>
    </location>
</feature>
<accession>G0S893</accession>
<dbReference type="CDD" id="cd14498">
    <property type="entry name" value="DSP"/>
    <property type="match status" value="1"/>
</dbReference>
<protein>
    <recommendedName>
        <fullName evidence="3">Tyrosine specific protein phosphatases domain-containing protein</fullName>
    </recommendedName>
</protein>
<reference evidence="4 5" key="1">
    <citation type="journal article" date="2011" name="Cell">
        <title>Insight into structure and assembly of the nuclear pore complex by utilizing the genome of a eukaryotic thermophile.</title>
        <authorList>
            <person name="Amlacher S."/>
            <person name="Sarges P."/>
            <person name="Flemming D."/>
            <person name="van Noort V."/>
            <person name="Kunze R."/>
            <person name="Devos D.P."/>
            <person name="Arumugam M."/>
            <person name="Bork P."/>
            <person name="Hurt E."/>
        </authorList>
    </citation>
    <scope>NUCLEOTIDE SEQUENCE [LARGE SCALE GENOMIC DNA]</scope>
    <source>
        <strain evidence="5">DSM 1495 / CBS 144.50 / IMI 039719</strain>
    </source>
</reference>
<evidence type="ECO:0000313" key="5">
    <source>
        <dbReference type="Proteomes" id="UP000008066"/>
    </source>
</evidence>
<dbReference type="PANTHER" id="PTHR46588:SF1">
    <property type="entry name" value="SERINE_THREONINE_TYROSINE-INTERACTING PROTEIN"/>
    <property type="match status" value="1"/>
</dbReference>
<dbReference type="SUPFAM" id="SSF52799">
    <property type="entry name" value="(Phosphotyrosine protein) phosphatases II"/>
    <property type="match status" value="1"/>
</dbReference>
<dbReference type="GO" id="GO:0005654">
    <property type="term" value="C:nucleoplasm"/>
    <property type="evidence" value="ECO:0007669"/>
    <property type="project" value="TreeGrafter"/>
</dbReference>
<evidence type="ECO:0000256" key="2">
    <source>
        <dbReference type="SAM" id="MobiDB-lite"/>
    </source>
</evidence>
<dbReference type="HOGENOM" id="CLU_049471_1_0_1"/>
<feature type="region of interest" description="Disordered" evidence="2">
    <location>
        <begin position="1"/>
        <end position="28"/>
    </location>
</feature>
<organism evidence="5">
    <name type="scientific">Chaetomium thermophilum (strain DSM 1495 / CBS 144.50 / IMI 039719)</name>
    <name type="common">Thermochaetoides thermophila</name>
    <dbReference type="NCBI Taxonomy" id="759272"/>
    <lineage>
        <taxon>Eukaryota</taxon>
        <taxon>Fungi</taxon>
        <taxon>Dikarya</taxon>
        <taxon>Ascomycota</taxon>
        <taxon>Pezizomycotina</taxon>
        <taxon>Sordariomycetes</taxon>
        <taxon>Sordariomycetidae</taxon>
        <taxon>Sordariales</taxon>
        <taxon>Chaetomiaceae</taxon>
        <taxon>Thermochaetoides</taxon>
    </lineage>
</organism>
<feature type="region of interest" description="Disordered" evidence="2">
    <location>
        <begin position="49"/>
        <end position="79"/>
    </location>
</feature>
<comment type="similarity">
    <text evidence="1">Belongs to the protein-tyrosine phosphatase family. Non-receptor class subfamily.</text>
</comment>
<dbReference type="EMBL" id="GL988041">
    <property type="protein sequence ID" value="EGS21927.1"/>
    <property type="molecule type" value="Genomic_DNA"/>
</dbReference>
<sequence length="387" mass="42603">MLSNQHSDRTRAHSPLRPGVLPTAPYSTRPPSPPYIHVPAVPFPAAPFPAATSTTTTGNLSTSSNPSDANTRARTPSPFSNILMTITPSPNAVHYSQYTPTPLSHADLALVTRNLAPQYAKDASTNWVYESRRQAQQVLDWVYLGPASVVRDKVFMEREGITMVLAARDKRFAAVSLPGLKRALEGTGVEVEGVEVGDARELVRVFDVVVGIINRHMLRIERERVENEGQGKPGKVLVCCETGNDRSAAIVAAYLMAMFALDTVQAVQYMLLKRFCVTLGDETKHMLQAYGDILRARGDVGVMMSTSTTAPAMPAVTNVSAQGQQSHQQPLQPPQQYLQPHPTKRRIEETRYVEMDDGIDPDDVMSDAMDEERYAGRSFAPFVEREP</sequence>
<dbReference type="InterPro" id="IPR052449">
    <property type="entry name" value="STYX-Interacting_Phosphatase"/>
</dbReference>
<dbReference type="InterPro" id="IPR029021">
    <property type="entry name" value="Prot-tyrosine_phosphatase-like"/>
</dbReference>
<keyword evidence="5" id="KW-1185">Reference proteome</keyword>
<evidence type="ECO:0000259" key="3">
    <source>
        <dbReference type="PROSITE" id="PS50056"/>
    </source>
</evidence>
<dbReference type="GO" id="GO:0140096">
    <property type="term" value="F:catalytic activity, acting on a protein"/>
    <property type="evidence" value="ECO:0007669"/>
    <property type="project" value="UniProtKB-ARBA"/>
</dbReference>
<evidence type="ECO:0000256" key="1">
    <source>
        <dbReference type="ARBA" id="ARBA00009649"/>
    </source>
</evidence>
<dbReference type="GO" id="GO:0062026">
    <property type="term" value="P:negative regulation of SCF-dependent proteasomal ubiquitin-dependent catabolic process"/>
    <property type="evidence" value="ECO:0007669"/>
    <property type="project" value="TreeGrafter"/>
</dbReference>
<dbReference type="Proteomes" id="UP000008066">
    <property type="component" value="Unassembled WGS sequence"/>
</dbReference>
<feature type="compositionally biased region" description="Basic and acidic residues" evidence="2">
    <location>
        <begin position="1"/>
        <end position="11"/>
    </location>
</feature>
<dbReference type="Pfam" id="PF00782">
    <property type="entry name" value="DSPc"/>
    <property type="match status" value="1"/>
</dbReference>
<gene>
    <name evidence="4" type="ORF">CTHT_0038010</name>
</gene>
<dbReference type="KEGG" id="cthr:CTHT_0038010"/>
<name>G0S893_CHATD</name>
<dbReference type="GO" id="GO:0070372">
    <property type="term" value="P:regulation of ERK1 and ERK2 cascade"/>
    <property type="evidence" value="ECO:0007669"/>
    <property type="project" value="TreeGrafter"/>
</dbReference>